<dbReference type="EMBL" id="JAUEQX010000018">
    <property type="protein sequence ID" value="MDW3779162.1"/>
    <property type="molecule type" value="Genomic_DNA"/>
</dbReference>
<proteinExistence type="predicted"/>
<organism evidence="1 2">
    <name type="scientific">Kluyvera cryocrescens</name>
    <name type="common">Kluyvera citrophila</name>
    <dbReference type="NCBI Taxonomy" id="580"/>
    <lineage>
        <taxon>Bacteria</taxon>
        <taxon>Pseudomonadati</taxon>
        <taxon>Pseudomonadota</taxon>
        <taxon>Gammaproteobacteria</taxon>
        <taxon>Enterobacterales</taxon>
        <taxon>Enterobacteriaceae</taxon>
        <taxon>Kluyvera</taxon>
    </lineage>
</organism>
<dbReference type="AlphaFoldDB" id="A0AAW9CBG2"/>
<sequence length="69" mass="7612">MDNVYAVVEDNIVTNIVMWDGAEEWEPEKGEAFPAPSNVGIGWSYVDGEYIAPPPLFDSQDGGENKHDV</sequence>
<reference evidence="1" key="1">
    <citation type="journal article" date="2023" name="J Glob Antimicrob Resist">
        <title>Emergence of NDM-1 and KPC-3 carbapenemases in Kluyvera cryocrescens: Investigating genetic heterogeneity and acquisition routes of blaNDM-1 in Enterobacterales species in Portugal.</title>
        <authorList>
            <person name="Loiodice M."/>
            <person name="Ribeiro M."/>
            <person name="Peixe L."/>
            <person name="Novais A."/>
        </authorList>
    </citation>
    <scope>NUCLEOTIDE SEQUENCE</scope>
    <source>
        <strain evidence="1">K629</strain>
    </source>
</reference>
<dbReference type="Proteomes" id="UP001276300">
    <property type="component" value="Unassembled WGS sequence"/>
</dbReference>
<accession>A0AAW9CBG2</accession>
<gene>
    <name evidence="1" type="ORF">QWU01_20355</name>
</gene>
<dbReference type="RefSeq" id="WP_318243026.1">
    <property type="nucleotide sequence ID" value="NZ_JAUEQX010000018.1"/>
</dbReference>
<protein>
    <submittedName>
        <fullName evidence="1">Uncharacterized protein</fullName>
    </submittedName>
</protein>
<evidence type="ECO:0000313" key="2">
    <source>
        <dbReference type="Proteomes" id="UP001276300"/>
    </source>
</evidence>
<evidence type="ECO:0000313" key="1">
    <source>
        <dbReference type="EMBL" id="MDW3779162.1"/>
    </source>
</evidence>
<comment type="caution">
    <text evidence="1">The sequence shown here is derived from an EMBL/GenBank/DDBJ whole genome shotgun (WGS) entry which is preliminary data.</text>
</comment>
<name>A0AAW9CBG2_KLUCR</name>